<dbReference type="Proteomes" id="UP000248168">
    <property type="component" value="Unassembled WGS sequence"/>
</dbReference>
<organism evidence="1 2">
    <name type="scientific">Nitrospira lenta</name>
    <dbReference type="NCBI Taxonomy" id="1436998"/>
    <lineage>
        <taxon>Bacteria</taxon>
        <taxon>Pseudomonadati</taxon>
        <taxon>Nitrospirota</taxon>
        <taxon>Nitrospiria</taxon>
        <taxon>Nitrospirales</taxon>
        <taxon>Nitrospiraceae</taxon>
        <taxon>Nitrospira</taxon>
    </lineage>
</organism>
<accession>A0A330LCI7</accession>
<gene>
    <name evidence="1" type="ORF">NITLEN_20379</name>
</gene>
<name>A0A330LCI7_9BACT</name>
<dbReference type="EMBL" id="OUNR01000012">
    <property type="protein sequence ID" value="SPP64739.1"/>
    <property type="molecule type" value="Genomic_DNA"/>
</dbReference>
<dbReference type="InParanoid" id="A0A330LCI7"/>
<proteinExistence type="predicted"/>
<dbReference type="AlphaFoldDB" id="A0A330LCI7"/>
<reference evidence="2" key="1">
    <citation type="submission" date="2018-04" db="EMBL/GenBank/DDBJ databases">
        <authorList>
            <person name="Lucker S."/>
            <person name="Sakoula D."/>
        </authorList>
    </citation>
    <scope>NUCLEOTIDE SEQUENCE [LARGE SCALE GENOMIC DNA]</scope>
</reference>
<keyword evidence="2" id="KW-1185">Reference proteome</keyword>
<dbReference type="RefSeq" id="WP_121989081.1">
    <property type="nucleotide sequence ID" value="NZ_OUNR01000012.1"/>
</dbReference>
<protein>
    <submittedName>
        <fullName evidence="1">Uncharacterized protein</fullName>
    </submittedName>
</protein>
<evidence type="ECO:0000313" key="1">
    <source>
        <dbReference type="EMBL" id="SPP64739.1"/>
    </source>
</evidence>
<sequence>MEAAIDLAHYLSEQTLMPMYEVMEIYQTGAPWPIIFKELERTAQEDAQASGCPVETTRKALNQLCDIEGAQLKALAKDAERAVVQLEHTVPFFELPKFRTILDQHPFIQDMWQYSARVAVRVGGTETSKVFAVYLSLLQYAWEHPE</sequence>
<evidence type="ECO:0000313" key="2">
    <source>
        <dbReference type="Proteomes" id="UP000248168"/>
    </source>
</evidence>